<evidence type="ECO:0000313" key="8">
    <source>
        <dbReference type="Proteomes" id="UP000825002"/>
    </source>
</evidence>
<proteinExistence type="inferred from homology"/>
<dbReference type="EMBL" id="JAIFTH010001467">
    <property type="protein sequence ID" value="KAG9508525.1"/>
    <property type="molecule type" value="Genomic_DNA"/>
</dbReference>
<dbReference type="PANTHER" id="PTHR11011:SF116">
    <property type="entry name" value="FATTY ACYL-COA REDUCTASE CG5065-RELATED"/>
    <property type="match status" value="1"/>
</dbReference>
<keyword evidence="4" id="KW-1133">Transmembrane helix</keyword>
<protein>
    <recommendedName>
        <fullName evidence="4">Fatty acyl-CoA reductase</fullName>
        <ecNumber evidence="4">1.2.1.84</ecNumber>
    </recommendedName>
</protein>
<feature type="domain" description="Thioester reductase (TE)" evidence="6">
    <location>
        <begin position="28"/>
        <end position="293"/>
    </location>
</feature>
<dbReference type="CDD" id="cd09071">
    <property type="entry name" value="FAR_C"/>
    <property type="match status" value="1"/>
</dbReference>
<evidence type="ECO:0000256" key="4">
    <source>
        <dbReference type="RuleBase" id="RU363097"/>
    </source>
</evidence>
<name>A0ABQ7S550_9ACAR</name>
<keyword evidence="4" id="KW-0560">Oxidoreductase</keyword>
<keyword evidence="8" id="KW-1185">Reference proteome</keyword>
<dbReference type="InterPro" id="IPR036291">
    <property type="entry name" value="NAD(P)-bd_dom_sf"/>
</dbReference>
<dbReference type="Pfam" id="PF07993">
    <property type="entry name" value="NAD_binding_4"/>
    <property type="match status" value="1"/>
</dbReference>
<evidence type="ECO:0000259" key="5">
    <source>
        <dbReference type="Pfam" id="PF03015"/>
    </source>
</evidence>
<evidence type="ECO:0000256" key="3">
    <source>
        <dbReference type="ARBA" id="ARBA00023098"/>
    </source>
</evidence>
<dbReference type="InterPro" id="IPR026055">
    <property type="entry name" value="FAR"/>
</dbReference>
<keyword evidence="4" id="KW-0812">Transmembrane</keyword>
<sequence>LYKVGSRKKTEAMQSPIINFYNGRSIFITGGTGFMGKVLIEKLLRTCTGIKHIYVLMRAKRAHQPADRLNELVKSRLFDIVRNKQPNFIDKLVIVEGDVTLPQMGLSPGDIATLCREVSVVFHSAATVRFDDPLKQSIAINVIGTKNVIELCRRMRSVAAIVHVSTAYANCDKPIIEERFYPTDESPQQLMQLTEWMSESMLQALKPELLRARPNTYTYTKAMAEAYLINEAYDLPVIICRPSIVVASWREPVRGWIDNFNGPTGVLLAVGKGLVRSMYCNKSCTADIIPVDVLGTWPALGQLFHCTSGSINPITWGQVQTFVVALLRIYPSIQVFRYPNGNFEASKRLDTFYRKTLHYLPAYIFDFVSRMCGRRPILVKVFEKFDKAADVLSPFTTNDWLFRNSKTTTLRNQMTPEDRECFNFDISKLHWQTFFADYVLGVRHYLLKEDQRTLTQARRNLSIVYYRNLALQILLTVSCAALVVTPIMSFF</sequence>
<feature type="non-terminal residue" evidence="7">
    <location>
        <position position="1"/>
    </location>
</feature>
<comment type="caution">
    <text evidence="7">The sequence shown here is derived from an EMBL/GenBank/DDBJ whole genome shotgun (WGS) entry which is preliminary data.</text>
</comment>
<dbReference type="CDD" id="cd05236">
    <property type="entry name" value="FAR-N_SDR_e"/>
    <property type="match status" value="1"/>
</dbReference>
<keyword evidence="4" id="KW-0521">NADP</keyword>
<dbReference type="InterPro" id="IPR013120">
    <property type="entry name" value="FAR_NAD-bd"/>
</dbReference>
<feature type="domain" description="Fatty acyl-CoA reductase C-terminal" evidence="5">
    <location>
        <begin position="357"/>
        <end position="449"/>
    </location>
</feature>
<keyword evidence="4" id="KW-0472">Membrane</keyword>
<evidence type="ECO:0000256" key="1">
    <source>
        <dbReference type="ARBA" id="ARBA00005928"/>
    </source>
</evidence>
<feature type="transmembrane region" description="Helical" evidence="4">
    <location>
        <begin position="468"/>
        <end position="488"/>
    </location>
</feature>
<dbReference type="Gene3D" id="3.40.50.720">
    <property type="entry name" value="NAD(P)-binding Rossmann-like Domain"/>
    <property type="match status" value="1"/>
</dbReference>
<dbReference type="SUPFAM" id="SSF51735">
    <property type="entry name" value="NAD(P)-binding Rossmann-fold domains"/>
    <property type="match status" value="1"/>
</dbReference>
<organism evidence="7 8">
    <name type="scientific">Fragariocoptes setiger</name>
    <dbReference type="NCBI Taxonomy" id="1670756"/>
    <lineage>
        <taxon>Eukaryota</taxon>
        <taxon>Metazoa</taxon>
        <taxon>Ecdysozoa</taxon>
        <taxon>Arthropoda</taxon>
        <taxon>Chelicerata</taxon>
        <taxon>Arachnida</taxon>
        <taxon>Acari</taxon>
        <taxon>Acariformes</taxon>
        <taxon>Trombidiformes</taxon>
        <taxon>Prostigmata</taxon>
        <taxon>Eupodina</taxon>
        <taxon>Eriophyoidea</taxon>
        <taxon>Phytoptidae</taxon>
        <taxon>Fragariocoptes</taxon>
    </lineage>
</organism>
<comment type="similarity">
    <text evidence="1 4">Belongs to the fatty acyl-CoA reductase family.</text>
</comment>
<comment type="function">
    <text evidence="4">Catalyzes the reduction of fatty acyl-CoA to fatty alcohols.</text>
</comment>
<gene>
    <name evidence="7" type="ORF">GZH46_02975</name>
</gene>
<evidence type="ECO:0000313" key="7">
    <source>
        <dbReference type="EMBL" id="KAG9508525.1"/>
    </source>
</evidence>
<evidence type="ECO:0000259" key="6">
    <source>
        <dbReference type="Pfam" id="PF07993"/>
    </source>
</evidence>
<keyword evidence="3 4" id="KW-0443">Lipid metabolism</keyword>
<comment type="catalytic activity">
    <reaction evidence="4">
        <text>a long-chain fatty acyl-CoA + 2 NADPH + 2 H(+) = a long-chain primary fatty alcohol + 2 NADP(+) + CoA</text>
        <dbReference type="Rhea" id="RHEA:52716"/>
        <dbReference type="ChEBI" id="CHEBI:15378"/>
        <dbReference type="ChEBI" id="CHEBI:57287"/>
        <dbReference type="ChEBI" id="CHEBI:57783"/>
        <dbReference type="ChEBI" id="CHEBI:58349"/>
        <dbReference type="ChEBI" id="CHEBI:77396"/>
        <dbReference type="ChEBI" id="CHEBI:83139"/>
        <dbReference type="EC" id="1.2.1.84"/>
    </reaction>
</comment>
<dbReference type="EC" id="1.2.1.84" evidence="4"/>
<dbReference type="Pfam" id="PF03015">
    <property type="entry name" value="Sterile"/>
    <property type="match status" value="1"/>
</dbReference>
<evidence type="ECO:0000256" key="2">
    <source>
        <dbReference type="ARBA" id="ARBA00022516"/>
    </source>
</evidence>
<dbReference type="InterPro" id="IPR033640">
    <property type="entry name" value="FAR_C"/>
</dbReference>
<dbReference type="PANTHER" id="PTHR11011">
    <property type="entry name" value="MALE STERILITY PROTEIN 2-RELATED"/>
    <property type="match status" value="1"/>
</dbReference>
<keyword evidence="2 4" id="KW-0444">Lipid biosynthesis</keyword>
<dbReference type="Proteomes" id="UP000825002">
    <property type="component" value="Unassembled WGS sequence"/>
</dbReference>
<reference evidence="7 8" key="1">
    <citation type="submission" date="2020-10" db="EMBL/GenBank/DDBJ databases">
        <authorList>
            <person name="Klimov P.B."/>
            <person name="Dyachkov S.M."/>
            <person name="Chetverikov P.E."/>
        </authorList>
    </citation>
    <scope>NUCLEOTIDE SEQUENCE [LARGE SCALE GENOMIC DNA]</scope>
    <source>
        <strain evidence="7">BMOC 18-1129-001#AD2665</strain>
        <tissue evidence="7">Entire mites</tissue>
    </source>
</reference>
<accession>A0ABQ7S550</accession>